<dbReference type="EMBL" id="KB822721">
    <property type="protein sequence ID" value="ETN39118.1"/>
    <property type="molecule type" value="Genomic_DNA"/>
</dbReference>
<feature type="region of interest" description="Disordered" evidence="1">
    <location>
        <begin position="774"/>
        <end position="977"/>
    </location>
</feature>
<dbReference type="HOGENOM" id="CLU_297352_0_0_1"/>
<feature type="compositionally biased region" description="Polar residues" evidence="1">
    <location>
        <begin position="322"/>
        <end position="337"/>
    </location>
</feature>
<proteinExistence type="predicted"/>
<accession>W2RTP2</accession>
<keyword evidence="3" id="KW-1185">Reference proteome</keyword>
<dbReference type="VEuPathDB" id="FungiDB:HMPREF1541_05340"/>
<protein>
    <submittedName>
        <fullName evidence="2">Uncharacterized protein</fullName>
    </submittedName>
</protein>
<evidence type="ECO:0000313" key="2">
    <source>
        <dbReference type="EMBL" id="ETN39118.1"/>
    </source>
</evidence>
<feature type="compositionally biased region" description="Polar residues" evidence="1">
    <location>
        <begin position="844"/>
        <end position="876"/>
    </location>
</feature>
<feature type="region of interest" description="Disordered" evidence="1">
    <location>
        <begin position="278"/>
        <end position="355"/>
    </location>
</feature>
<feature type="compositionally biased region" description="Polar residues" evidence="1">
    <location>
        <begin position="278"/>
        <end position="288"/>
    </location>
</feature>
<dbReference type="STRING" id="1220924.W2RTP2"/>
<reference evidence="2 3" key="1">
    <citation type="submission" date="2013-03" db="EMBL/GenBank/DDBJ databases">
        <title>The Genome Sequence of Phialophora europaea CBS 101466.</title>
        <authorList>
            <consortium name="The Broad Institute Genomics Platform"/>
            <person name="Cuomo C."/>
            <person name="de Hoog S."/>
            <person name="Gorbushina A."/>
            <person name="Walker B."/>
            <person name="Young S.K."/>
            <person name="Zeng Q."/>
            <person name="Gargeya S."/>
            <person name="Fitzgerald M."/>
            <person name="Haas B."/>
            <person name="Abouelleil A."/>
            <person name="Allen A.W."/>
            <person name="Alvarado L."/>
            <person name="Arachchi H.M."/>
            <person name="Berlin A.M."/>
            <person name="Chapman S.B."/>
            <person name="Gainer-Dewar J."/>
            <person name="Goldberg J."/>
            <person name="Griggs A."/>
            <person name="Gujja S."/>
            <person name="Hansen M."/>
            <person name="Howarth C."/>
            <person name="Imamovic A."/>
            <person name="Ireland A."/>
            <person name="Larimer J."/>
            <person name="McCowan C."/>
            <person name="Murphy C."/>
            <person name="Pearson M."/>
            <person name="Poon T.W."/>
            <person name="Priest M."/>
            <person name="Roberts A."/>
            <person name="Saif S."/>
            <person name="Shea T."/>
            <person name="Sisk P."/>
            <person name="Sykes S."/>
            <person name="Wortman J."/>
            <person name="Nusbaum C."/>
            <person name="Birren B."/>
        </authorList>
    </citation>
    <scope>NUCLEOTIDE SEQUENCE [LARGE SCALE GENOMIC DNA]</scope>
    <source>
        <strain evidence="2 3">CBS 101466</strain>
    </source>
</reference>
<dbReference type="InParanoid" id="W2RTP2"/>
<dbReference type="AlphaFoldDB" id="W2RTP2"/>
<feature type="compositionally biased region" description="Low complexity" evidence="1">
    <location>
        <begin position="569"/>
        <end position="581"/>
    </location>
</feature>
<dbReference type="Proteomes" id="UP000030752">
    <property type="component" value="Unassembled WGS sequence"/>
</dbReference>
<dbReference type="GeneID" id="19972679"/>
<sequence>MSIASNDAGQEVLVRPPAHPVPTLQGPFEESMVESVSDAADYDVPIDAVSRRTMLLEAPTYERIIAGRWKQKPGEKYHPLWKLIAQMTFGLHLLARNLAKSEDEVMKILQAHVDDIDSFLERTSEDFDLAQSDMRERLRCLKLPLQHTEIFDRMLEDRNFRASILEGNEKIEHIVSRTKKALKDSMKDVQKGFDAANVLDTYINGLSRTWHRDSPEHEAVHVAMVGNVEGWKGAFMDLHLQGNKVAGVLKKLTEIVNEMEKRAAAVSRSQLVKSQASMATIGQASAGSRGSAHKPLPMAPDHRRSTRHSSRSSTNILRDISSPYSGRGSSQDESSGESPRYGSPQPPSGRQTPNTTLSSVLHAAQESAIDSNPSQSLEEATKMKVDAPAIELPADVPEDALRQAPMSVKNRLSYTLGLKPRDNIDHRISSIYYPRALGDLLKVQQSPPVMNTPQLSAVKSDSPHSSSDYFSAHIRGSSITVVPVDGSGGTTSNLATPDRDVPRIAVRTPSMPVEVQRVVSEQVTVTSSPGLNFHPSVMDMATPPPPPVELPVENEHQEQKPLLDHHRQQSQSSVGLLSSLGEPGPEVTSSEFGGESATEPPLPSSHLSAAGAGKAPRVMSGMDLPETVMDSLAATSSSPPSPRPEAIALPVSPPPLGSTPGTPGVDQPMSAVIEQGQDNSTPRVQTPVADAQPSFSQQNNGDEAEHQQHQDPTPTSRAFIAELEAHVPYDSRTSTPKQSATFPDSPIEMEAPAAQFILPSRASAKEIKINAPPTVKQRKKAFPHSAQDVVSKGMKPKDFNRNSIVPEPIRPLKLKLERKGGKMVPVQVPSPNSESVDHPKTRSPRLSTDVISSILDTMSDTPATSPSTEPSQSDVSSPAIARDQQRSSTQFGPPGSAPAPPGPGGRSMVNPDYASAGAFEGERKQGSKPTKRHSAGGRTASINGIKELISGASSRRHSTESVKTRGPSISSQRVGSDMIDSTGKDVLWFKNQSKANKAGAPQAVGVTSV</sequence>
<gene>
    <name evidence="2" type="ORF">HMPREF1541_05340</name>
</gene>
<feature type="region of interest" description="Disordered" evidence="1">
    <location>
        <begin position="632"/>
        <end position="713"/>
    </location>
</feature>
<evidence type="ECO:0000313" key="3">
    <source>
        <dbReference type="Proteomes" id="UP000030752"/>
    </source>
</evidence>
<dbReference type="eggNOG" id="ENOG502S1K8">
    <property type="taxonomic scope" value="Eukaryota"/>
</dbReference>
<feature type="compositionally biased region" description="Basic and acidic residues" evidence="1">
    <location>
        <begin position="553"/>
        <end position="567"/>
    </location>
</feature>
<dbReference type="OrthoDB" id="5389734at2759"/>
<evidence type="ECO:0000256" key="1">
    <source>
        <dbReference type="SAM" id="MobiDB-lite"/>
    </source>
</evidence>
<dbReference type="RefSeq" id="XP_008717903.1">
    <property type="nucleotide sequence ID" value="XM_008719681.1"/>
</dbReference>
<organism evidence="2 3">
    <name type="scientific">Cyphellophora europaea (strain CBS 101466)</name>
    <name type="common">Phialophora europaea</name>
    <dbReference type="NCBI Taxonomy" id="1220924"/>
    <lineage>
        <taxon>Eukaryota</taxon>
        <taxon>Fungi</taxon>
        <taxon>Dikarya</taxon>
        <taxon>Ascomycota</taxon>
        <taxon>Pezizomycotina</taxon>
        <taxon>Eurotiomycetes</taxon>
        <taxon>Chaetothyriomycetidae</taxon>
        <taxon>Chaetothyriales</taxon>
        <taxon>Cyphellophoraceae</taxon>
        <taxon>Cyphellophora</taxon>
    </lineage>
</organism>
<name>W2RTP2_CYPE1</name>
<feature type="region of interest" description="Disordered" evidence="1">
    <location>
        <begin position="530"/>
        <end position="620"/>
    </location>
</feature>